<evidence type="ECO:0000259" key="2">
    <source>
        <dbReference type="Pfam" id="PF01266"/>
    </source>
</evidence>
<proteinExistence type="predicted"/>
<dbReference type="EMBL" id="GG663751">
    <property type="protein sequence ID" value="EEH51267.1"/>
    <property type="molecule type" value="Genomic_DNA"/>
</dbReference>
<dbReference type="Gene3D" id="3.30.9.10">
    <property type="entry name" value="D-Amino Acid Oxidase, subunit A, domain 2"/>
    <property type="match status" value="1"/>
</dbReference>
<feature type="region of interest" description="Disordered" evidence="1">
    <location>
        <begin position="111"/>
        <end position="132"/>
    </location>
</feature>
<name>C1N8Y6_MICPC</name>
<dbReference type="InterPro" id="IPR036188">
    <property type="entry name" value="FAD/NAD-bd_sf"/>
</dbReference>
<accession>C1N8Y6</accession>
<feature type="compositionally biased region" description="Basic and acidic residues" evidence="1">
    <location>
        <begin position="477"/>
        <end position="486"/>
    </location>
</feature>
<dbReference type="OrthoDB" id="498204at2759"/>
<sequence length="486" mass="50825">MASAAPSDAHAAPSKTPPKVVILGGGVIGCSVAYFLRRVLYTGPHTTASACARGVPSTIVERCEIAAAASGKSGGFLAGGWGDGGVTQALHRESFALHERLAADLELKARSPHAGPRTTAVPRFQSPPSTPLNSTPDAFELHPDIIASYATALKTYRKIPTLSVAGGGSLSAQKPPLVSWLDGEIASCLMMDDATAQVTPLELTTRLHEEAMKLEGSRTIIGEVAGVRLAARDGSNGRSASVTGVEVVDAETGEMSVLDADVCVVAMGPWSTRASEWFEIDVPMTGIKARTISHWSPYDRSVSLLYDASEAVANEPAALFCAEDENDCHLEVYPRSTGEVYICGVGGSEYVDETRLLPGGDLDRADVVTPDPSRVAAGAKSFAGLSASVGAGGPRKTQSCMRPCPPDALPILGAVPGVDGAYMACGHNCWGILWAPVTGRIVSELVVDGKSRTKIDAFSPGRFTRERGGGRGRGKKIRGDDVGEQW</sequence>
<dbReference type="GO" id="GO:0005737">
    <property type="term" value="C:cytoplasm"/>
    <property type="evidence" value="ECO:0007669"/>
    <property type="project" value="TreeGrafter"/>
</dbReference>
<dbReference type="Proteomes" id="UP000001876">
    <property type="component" value="Unassembled WGS sequence"/>
</dbReference>
<dbReference type="OMA" id="NPAHDGI"/>
<keyword evidence="4" id="KW-1185">Reference proteome</keyword>
<dbReference type="PANTHER" id="PTHR13847:SF150">
    <property type="entry name" value="OXIDOREDUCTASE TDA3-RELATED"/>
    <property type="match status" value="1"/>
</dbReference>
<feature type="region of interest" description="Disordered" evidence="1">
    <location>
        <begin position="460"/>
        <end position="486"/>
    </location>
</feature>
<dbReference type="STRING" id="564608.C1N8Y6"/>
<dbReference type="AlphaFoldDB" id="C1N8Y6"/>
<dbReference type="GeneID" id="9689803"/>
<dbReference type="KEGG" id="mpp:MICPUCDRAFT_54289"/>
<dbReference type="InterPro" id="IPR006076">
    <property type="entry name" value="FAD-dep_OxRdtase"/>
</dbReference>
<dbReference type="RefSeq" id="XP_003064362.1">
    <property type="nucleotide sequence ID" value="XM_003064316.1"/>
</dbReference>
<evidence type="ECO:0000256" key="1">
    <source>
        <dbReference type="SAM" id="MobiDB-lite"/>
    </source>
</evidence>
<protein>
    <submittedName>
        <fullName evidence="3">Predicted protein</fullName>
    </submittedName>
</protein>
<gene>
    <name evidence="3" type="ORF">MICPUCDRAFT_54289</name>
</gene>
<organism evidence="4">
    <name type="scientific">Micromonas pusilla (strain CCMP1545)</name>
    <name type="common">Picoplanktonic green alga</name>
    <dbReference type="NCBI Taxonomy" id="564608"/>
    <lineage>
        <taxon>Eukaryota</taxon>
        <taxon>Viridiplantae</taxon>
        <taxon>Chlorophyta</taxon>
        <taxon>Mamiellophyceae</taxon>
        <taxon>Mamiellales</taxon>
        <taxon>Mamiellaceae</taxon>
        <taxon>Micromonas</taxon>
    </lineage>
</organism>
<reference evidence="3 4" key="1">
    <citation type="journal article" date="2009" name="Science">
        <title>Green evolution and dynamic adaptations revealed by genomes of the marine picoeukaryotes Micromonas.</title>
        <authorList>
            <person name="Worden A.Z."/>
            <person name="Lee J.H."/>
            <person name="Mock T."/>
            <person name="Rouze P."/>
            <person name="Simmons M.P."/>
            <person name="Aerts A.L."/>
            <person name="Allen A.E."/>
            <person name="Cuvelier M.L."/>
            <person name="Derelle E."/>
            <person name="Everett M.V."/>
            <person name="Foulon E."/>
            <person name="Grimwood J."/>
            <person name="Gundlach H."/>
            <person name="Henrissat B."/>
            <person name="Napoli C."/>
            <person name="McDonald S.M."/>
            <person name="Parker M.S."/>
            <person name="Rombauts S."/>
            <person name="Salamov A."/>
            <person name="Von Dassow P."/>
            <person name="Badger J.H."/>
            <person name="Coutinho P.M."/>
            <person name="Demir E."/>
            <person name="Dubchak I."/>
            <person name="Gentemann C."/>
            <person name="Eikrem W."/>
            <person name="Gready J.E."/>
            <person name="John U."/>
            <person name="Lanier W."/>
            <person name="Lindquist E.A."/>
            <person name="Lucas S."/>
            <person name="Mayer K.F."/>
            <person name="Moreau H."/>
            <person name="Not F."/>
            <person name="Otillar R."/>
            <person name="Panaud O."/>
            <person name="Pangilinan J."/>
            <person name="Paulsen I."/>
            <person name="Piegu B."/>
            <person name="Poliakov A."/>
            <person name="Robbens S."/>
            <person name="Schmutz J."/>
            <person name="Toulza E."/>
            <person name="Wyss T."/>
            <person name="Zelensky A."/>
            <person name="Zhou K."/>
            <person name="Armbrust E.V."/>
            <person name="Bhattacharya D."/>
            <person name="Goodenough U.W."/>
            <person name="Van de Peer Y."/>
            <person name="Grigoriev I.V."/>
        </authorList>
    </citation>
    <scope>NUCLEOTIDE SEQUENCE [LARGE SCALE GENOMIC DNA]</scope>
    <source>
        <strain evidence="3 4">CCMP1545</strain>
    </source>
</reference>
<evidence type="ECO:0000313" key="4">
    <source>
        <dbReference type="Proteomes" id="UP000001876"/>
    </source>
</evidence>
<dbReference type="eggNOG" id="KOG2852">
    <property type="taxonomic scope" value="Eukaryota"/>
</dbReference>
<feature type="domain" description="FAD dependent oxidoreductase" evidence="2">
    <location>
        <begin position="19"/>
        <end position="445"/>
    </location>
</feature>
<dbReference type="Gene3D" id="3.50.50.60">
    <property type="entry name" value="FAD/NAD(P)-binding domain"/>
    <property type="match status" value="2"/>
</dbReference>
<evidence type="ECO:0000313" key="3">
    <source>
        <dbReference type="EMBL" id="EEH51267.1"/>
    </source>
</evidence>
<dbReference type="SUPFAM" id="SSF51905">
    <property type="entry name" value="FAD/NAD(P)-binding domain"/>
    <property type="match status" value="1"/>
</dbReference>
<dbReference type="PANTHER" id="PTHR13847">
    <property type="entry name" value="SARCOSINE DEHYDROGENASE-RELATED"/>
    <property type="match status" value="1"/>
</dbReference>
<dbReference type="Pfam" id="PF01266">
    <property type="entry name" value="DAO"/>
    <property type="match status" value="1"/>
</dbReference>